<dbReference type="Pfam" id="PF25221">
    <property type="entry name" value="5TMH_Lnb"/>
    <property type="match status" value="1"/>
</dbReference>
<feature type="signal peptide" evidence="2">
    <location>
        <begin position="1"/>
        <end position="28"/>
    </location>
</feature>
<name>A0ABV8QPM2_9BACT</name>
<feature type="transmembrane region" description="Helical" evidence="1">
    <location>
        <begin position="288"/>
        <end position="309"/>
    </location>
</feature>
<evidence type="ECO:0000313" key="5">
    <source>
        <dbReference type="EMBL" id="MFC4262236.1"/>
    </source>
</evidence>
<comment type="caution">
    <text evidence="5">The sequence shown here is derived from an EMBL/GenBank/DDBJ whole genome shotgun (WGS) entry which is preliminary data.</text>
</comment>
<evidence type="ECO:0000259" key="4">
    <source>
        <dbReference type="Pfam" id="PF25221"/>
    </source>
</evidence>
<feature type="transmembrane region" description="Helical" evidence="1">
    <location>
        <begin position="321"/>
        <end position="338"/>
    </location>
</feature>
<keyword evidence="2" id="KW-0732">Signal</keyword>
<evidence type="ECO:0000256" key="1">
    <source>
        <dbReference type="SAM" id="Phobius"/>
    </source>
</evidence>
<evidence type="ECO:0000256" key="2">
    <source>
        <dbReference type="SAM" id="SignalP"/>
    </source>
</evidence>
<accession>A0ABV8QPM2</accession>
<protein>
    <submittedName>
        <fullName evidence="5">DUF4105 domain-containing protein</fullName>
    </submittedName>
</protein>
<reference evidence="6" key="1">
    <citation type="journal article" date="2019" name="Int. J. Syst. Evol. Microbiol.">
        <title>The Global Catalogue of Microorganisms (GCM) 10K type strain sequencing project: providing services to taxonomists for standard genome sequencing and annotation.</title>
        <authorList>
            <consortium name="The Broad Institute Genomics Platform"/>
            <consortium name="The Broad Institute Genome Sequencing Center for Infectious Disease"/>
            <person name="Wu L."/>
            <person name="Ma J."/>
        </authorList>
    </citation>
    <scope>NUCLEOTIDE SEQUENCE [LARGE SCALE GENOMIC DNA]</scope>
    <source>
        <strain evidence="6">CECT 8289</strain>
    </source>
</reference>
<feature type="domain" description="Lnb N-terminal periplasmic" evidence="3">
    <location>
        <begin position="30"/>
        <end position="173"/>
    </location>
</feature>
<keyword evidence="6" id="KW-1185">Reference proteome</keyword>
<feature type="transmembrane region" description="Helical" evidence="1">
    <location>
        <begin position="345"/>
        <end position="365"/>
    </location>
</feature>
<dbReference type="EMBL" id="JBHSCZ010000001">
    <property type="protein sequence ID" value="MFC4262236.1"/>
    <property type="molecule type" value="Genomic_DNA"/>
</dbReference>
<dbReference type="Proteomes" id="UP001595907">
    <property type="component" value="Unassembled WGS sequence"/>
</dbReference>
<feature type="chain" id="PRO_5047185252" evidence="2">
    <location>
        <begin position="29"/>
        <end position="396"/>
    </location>
</feature>
<dbReference type="RefSeq" id="WP_379707596.1">
    <property type="nucleotide sequence ID" value="NZ_JBHSCZ010000001.1"/>
</dbReference>
<keyword evidence="1" id="KW-0472">Membrane</keyword>
<evidence type="ECO:0000259" key="3">
    <source>
        <dbReference type="Pfam" id="PF13387"/>
    </source>
</evidence>
<feature type="domain" description="Lnb-like transmembrane" evidence="4">
    <location>
        <begin position="253"/>
        <end position="387"/>
    </location>
</feature>
<organism evidence="5 6">
    <name type="scientific">Ferruginibacter yonginensis</name>
    <dbReference type="NCBI Taxonomy" id="1310416"/>
    <lineage>
        <taxon>Bacteria</taxon>
        <taxon>Pseudomonadati</taxon>
        <taxon>Bacteroidota</taxon>
        <taxon>Chitinophagia</taxon>
        <taxon>Chitinophagales</taxon>
        <taxon>Chitinophagaceae</taxon>
        <taxon>Ferruginibacter</taxon>
    </lineage>
</organism>
<proteinExistence type="predicted"/>
<sequence length="396" mass="46034">MKNVTSYSNYWKLLLSCFLIFTNNIKLAQAQDSSRIQISLLTCSPGDELYSTFGHSALRVIDSNSVTDHVYNYGTFNFDDEDFYLKFVKGQLKYYVNVENFSDFKFAYIAENRSITEQILNLTSAEKIAIKTALIENIKEENKYYLYDFFFDNCTTRLRDIIVKYHQPTPNMKAVMPSNYTFRNAIHQYLDNGNKPWSKLGIDLLLGAPTDAVMTTNQQAFLPDNLMHQVYSVNNSKLTTSSNKLFEVSTTKIESSLFTPMLLFCSILLFYVLLYFINNTYVQRCLQFFDFLLFFIVGAFGCLLVFMWVGTDHIMTKNNYNLLWAWPFFLVYAFVMNSQSKIVKTWSLLTSIFLILLVCCWFFVAQQFNNALLPLVGLLIFRTWSRIAPKNNQHVA</sequence>
<keyword evidence="1" id="KW-1133">Transmembrane helix</keyword>
<gene>
    <name evidence="5" type="ORF">ACFOWM_05075</name>
</gene>
<dbReference type="InterPro" id="IPR025178">
    <property type="entry name" value="Lnb_N"/>
</dbReference>
<keyword evidence="1" id="KW-0812">Transmembrane</keyword>
<dbReference type="InterPro" id="IPR057436">
    <property type="entry name" value="5TMH_Lnb"/>
</dbReference>
<dbReference type="Pfam" id="PF13387">
    <property type="entry name" value="Lnb_N"/>
    <property type="match status" value="1"/>
</dbReference>
<evidence type="ECO:0000313" key="6">
    <source>
        <dbReference type="Proteomes" id="UP001595907"/>
    </source>
</evidence>
<feature type="transmembrane region" description="Helical" evidence="1">
    <location>
        <begin position="257"/>
        <end position="276"/>
    </location>
</feature>